<evidence type="ECO:0008006" key="5">
    <source>
        <dbReference type="Google" id="ProtNLM"/>
    </source>
</evidence>
<proteinExistence type="predicted"/>
<evidence type="ECO:0000256" key="2">
    <source>
        <dbReference type="SAM" id="SignalP"/>
    </source>
</evidence>
<dbReference type="KEGG" id="srt:Srot_1914"/>
<dbReference type="EMBL" id="CP001958">
    <property type="protein sequence ID" value="ADG98373.1"/>
    <property type="molecule type" value="Genomic_DNA"/>
</dbReference>
<feature type="signal peptide" evidence="2">
    <location>
        <begin position="1"/>
        <end position="23"/>
    </location>
</feature>
<reference evidence="3 4" key="1">
    <citation type="journal article" date="2010" name="Stand. Genomic Sci.">
        <title>Complete genome sequence of Segniliparus rotundus type strain (CDC 1076).</title>
        <authorList>
            <person name="Sikorski J."/>
            <person name="Lapidus A."/>
            <person name="Copeland A."/>
            <person name="Misra M."/>
            <person name="Glavina Del Rio T."/>
            <person name="Nolan M."/>
            <person name="Lucas S."/>
            <person name="Chen F."/>
            <person name="Tice H."/>
            <person name="Cheng J.F."/>
            <person name="Jando M."/>
            <person name="Schneider S."/>
            <person name="Bruce D."/>
            <person name="Goodwin L."/>
            <person name="Pitluck S."/>
            <person name="Liolios K."/>
            <person name="Mikhailova N."/>
            <person name="Pati A."/>
            <person name="Ivanova N."/>
            <person name="Mavromatis K."/>
            <person name="Chen A."/>
            <person name="Palaniappan K."/>
            <person name="Chertkov O."/>
            <person name="Land M."/>
            <person name="Hauser L."/>
            <person name="Chang Y.J."/>
            <person name="Jeffries C.D."/>
            <person name="Brettin T."/>
            <person name="Detter J.C."/>
            <person name="Han C."/>
            <person name="Rohde M."/>
            <person name="Goker M."/>
            <person name="Bristow J."/>
            <person name="Eisen J.A."/>
            <person name="Markowitz V."/>
            <person name="Hugenholtz P."/>
            <person name="Kyrpides N.C."/>
            <person name="Klenk H.P."/>
        </authorList>
    </citation>
    <scope>NUCLEOTIDE SEQUENCE [LARGE SCALE GENOMIC DNA]</scope>
    <source>
        <strain evidence="4">ATCC BAA-972 / CDC 1076 / CIP 108378 / DSM 44985 / JCM 13578</strain>
    </source>
</reference>
<dbReference type="HOGENOM" id="CLU_092394_0_0_11"/>
<feature type="chain" id="PRO_5038747335" description="Lipoprotein" evidence="2">
    <location>
        <begin position="24"/>
        <end position="228"/>
    </location>
</feature>
<feature type="region of interest" description="Disordered" evidence="1">
    <location>
        <begin position="57"/>
        <end position="78"/>
    </location>
</feature>
<evidence type="ECO:0000313" key="4">
    <source>
        <dbReference type="Proteomes" id="UP000002247"/>
    </source>
</evidence>
<feature type="compositionally biased region" description="Polar residues" evidence="1">
    <location>
        <begin position="57"/>
        <end position="69"/>
    </location>
</feature>
<protein>
    <recommendedName>
        <fullName evidence="5">Lipoprotein</fullName>
    </recommendedName>
</protein>
<feature type="region of interest" description="Disordered" evidence="1">
    <location>
        <begin position="133"/>
        <end position="157"/>
    </location>
</feature>
<evidence type="ECO:0000313" key="3">
    <source>
        <dbReference type="EMBL" id="ADG98373.1"/>
    </source>
</evidence>
<dbReference type="Proteomes" id="UP000002247">
    <property type="component" value="Chromosome"/>
</dbReference>
<feature type="compositionally biased region" description="Pro residues" evidence="1">
    <location>
        <begin position="133"/>
        <end position="148"/>
    </location>
</feature>
<dbReference type="AlphaFoldDB" id="D6Z8U3"/>
<accession>D6Z8U3</accession>
<organism evidence="3 4">
    <name type="scientific">Segniliparus rotundus (strain ATCC BAA-972 / CDC 1076 / CIP 108378 / DSM 44985 / JCM 13578)</name>
    <dbReference type="NCBI Taxonomy" id="640132"/>
    <lineage>
        <taxon>Bacteria</taxon>
        <taxon>Bacillati</taxon>
        <taxon>Actinomycetota</taxon>
        <taxon>Actinomycetes</taxon>
        <taxon>Mycobacteriales</taxon>
        <taxon>Segniliparaceae</taxon>
        <taxon>Segniliparus</taxon>
    </lineage>
</organism>
<dbReference type="PROSITE" id="PS51257">
    <property type="entry name" value="PROKAR_LIPOPROTEIN"/>
    <property type="match status" value="1"/>
</dbReference>
<keyword evidence="4" id="KW-1185">Reference proteome</keyword>
<gene>
    <name evidence="3" type="ordered locus">Srot_1914</name>
</gene>
<keyword evidence="2" id="KW-0732">Signal</keyword>
<evidence type="ECO:0000256" key="1">
    <source>
        <dbReference type="SAM" id="MobiDB-lite"/>
    </source>
</evidence>
<name>D6Z8U3_SEGRD</name>
<sequence length="228" mass="23920">MARGIWVRRVVACAAVLALGGCAQRHSYPEPSQSQLMSSAPTTTSASAIAGIPMSTASTMPPSAVSTGSPPGPFPDLGRFTEVDGKQYLLNQQYKSKFVFFRPPSQKFLCGFGYKKELTSSIGITCAGAIPGIPPPGPGSAEPPPPDNAPCKSPHLSAGWDAHGNIQREGWGCLGKVPPGNVLPPDKKIVFGNITCVEGQDDLTACLIKGDGGPDHGFVISQQRTWTF</sequence>